<feature type="compositionally biased region" description="Low complexity" evidence="1">
    <location>
        <begin position="85"/>
        <end position="100"/>
    </location>
</feature>
<name>A0A8H6JSN3_9PEZI</name>
<evidence type="ECO:0000256" key="1">
    <source>
        <dbReference type="SAM" id="MobiDB-lite"/>
    </source>
</evidence>
<comment type="caution">
    <text evidence="2">The sequence shown here is derived from an EMBL/GenBank/DDBJ whole genome shotgun (WGS) entry which is preliminary data.</text>
</comment>
<dbReference type="AlphaFoldDB" id="A0A8H6JSN3"/>
<dbReference type="Proteomes" id="UP000652219">
    <property type="component" value="Unassembled WGS sequence"/>
</dbReference>
<accession>A0A8H6JSN3</accession>
<feature type="region of interest" description="Disordered" evidence="1">
    <location>
        <begin position="84"/>
        <end position="160"/>
    </location>
</feature>
<organism evidence="2 3">
    <name type="scientific">Colletotrichum sojae</name>
    <dbReference type="NCBI Taxonomy" id="2175907"/>
    <lineage>
        <taxon>Eukaryota</taxon>
        <taxon>Fungi</taxon>
        <taxon>Dikarya</taxon>
        <taxon>Ascomycota</taxon>
        <taxon>Pezizomycotina</taxon>
        <taxon>Sordariomycetes</taxon>
        <taxon>Hypocreomycetidae</taxon>
        <taxon>Glomerellales</taxon>
        <taxon>Glomerellaceae</taxon>
        <taxon>Colletotrichum</taxon>
        <taxon>Colletotrichum orchidearum species complex</taxon>
    </lineage>
</organism>
<feature type="compositionally biased region" description="Low complexity" evidence="1">
    <location>
        <begin position="39"/>
        <end position="49"/>
    </location>
</feature>
<dbReference type="EMBL" id="WIGN01000014">
    <property type="protein sequence ID" value="KAF6818624.1"/>
    <property type="molecule type" value="Genomic_DNA"/>
</dbReference>
<evidence type="ECO:0000313" key="2">
    <source>
        <dbReference type="EMBL" id="KAF6818624.1"/>
    </source>
</evidence>
<gene>
    <name evidence="2" type="ORF">CSOJ01_01789</name>
</gene>
<protein>
    <submittedName>
        <fullName evidence="2">Uncharacterized protein</fullName>
    </submittedName>
</protein>
<reference evidence="2 3" key="1">
    <citation type="journal article" date="2020" name="Phytopathology">
        <title>Genome Sequence Resources of Colletotrichum truncatum, C. plurivorum, C. musicola, and C. sojae: Four Species Pathogenic to Soybean (Glycine max).</title>
        <authorList>
            <person name="Rogerio F."/>
            <person name="Boufleur T.R."/>
            <person name="Ciampi-Guillardi M."/>
            <person name="Sukno S.A."/>
            <person name="Thon M.R."/>
            <person name="Massola Junior N.S."/>
            <person name="Baroncelli R."/>
        </authorList>
    </citation>
    <scope>NUCLEOTIDE SEQUENCE [LARGE SCALE GENOMIC DNA]</scope>
    <source>
        <strain evidence="2 3">LFN0009</strain>
    </source>
</reference>
<proteinExistence type="predicted"/>
<feature type="region of interest" description="Disordered" evidence="1">
    <location>
        <begin position="1"/>
        <end position="49"/>
    </location>
</feature>
<keyword evidence="3" id="KW-1185">Reference proteome</keyword>
<sequence>MGRTSNGIPLSYQPADDSVLARHAGHPSPKTEGRSGLVPHAARPGPGPAASGTICLPDWGSTFIPFLPTYTSAPLPVRLHEFAAGRQRPSAPSPGPRASGWRLSNPNSGTAAARDRQTDSDSNSDSNSGSGSGSGSGTLPGNHEFGIAQNDFDSSESRERETLKTWREAAVAMPLRLAALLHRIFAHSYGGQKHTHVVQDINRQSMRTDRETDLLSEQSL</sequence>
<evidence type="ECO:0000313" key="3">
    <source>
        <dbReference type="Proteomes" id="UP000652219"/>
    </source>
</evidence>
<feature type="compositionally biased region" description="Low complexity" evidence="1">
    <location>
        <begin position="120"/>
        <end position="129"/>
    </location>
</feature>